<organism evidence="2 3">
    <name type="scientific">Aphis craccivora</name>
    <name type="common">Cowpea aphid</name>
    <dbReference type="NCBI Taxonomy" id="307492"/>
    <lineage>
        <taxon>Eukaryota</taxon>
        <taxon>Metazoa</taxon>
        <taxon>Ecdysozoa</taxon>
        <taxon>Arthropoda</taxon>
        <taxon>Hexapoda</taxon>
        <taxon>Insecta</taxon>
        <taxon>Pterygota</taxon>
        <taxon>Neoptera</taxon>
        <taxon>Paraneoptera</taxon>
        <taxon>Hemiptera</taxon>
        <taxon>Sternorrhyncha</taxon>
        <taxon>Aphidomorpha</taxon>
        <taxon>Aphidoidea</taxon>
        <taxon>Aphididae</taxon>
        <taxon>Aphidini</taxon>
        <taxon>Aphis</taxon>
        <taxon>Aphis</taxon>
    </lineage>
</organism>
<dbReference type="Pfam" id="PF05699">
    <property type="entry name" value="Dimer_Tnp_hAT"/>
    <property type="match status" value="1"/>
</dbReference>
<dbReference type="AlphaFoldDB" id="A0A6G0VHV3"/>
<sequence length="252" mass="29452">SWSCSLNKSRIRHRKKMSGELANDERPNDEKKRFEIEVYKTIYNNAFGTLSDRYMNNQCIIQDASFLDPRNFHKIKQLEFMFPEKSMTIIAEMARVDVLVVQRQLVEFAKNYDAIADVCLESNSQDNTFEDEIISDEDTEKVLKCAVVKMKCKSCISCAFEFLYSLVTHTSDYNELYMVYKLVVTLAFTQVTCERNFSIMKKIKTRLRSSLSDEKLEAFMLMSFERDMEIPYNVIIDRLAATSTEMKRLLIG</sequence>
<keyword evidence="3" id="KW-1185">Reference proteome</keyword>
<evidence type="ECO:0000313" key="2">
    <source>
        <dbReference type="EMBL" id="KAF0685208.1"/>
    </source>
</evidence>
<dbReference type="OrthoDB" id="6606903at2759"/>
<feature type="non-terminal residue" evidence="2">
    <location>
        <position position="1"/>
    </location>
</feature>
<name>A0A6G0VHV3_APHCR</name>
<dbReference type="InterPro" id="IPR008906">
    <property type="entry name" value="HATC_C_dom"/>
</dbReference>
<gene>
    <name evidence="2" type="ORF">FWK35_00037376</name>
</gene>
<reference evidence="2 3" key="1">
    <citation type="submission" date="2019-08" db="EMBL/GenBank/DDBJ databases">
        <title>Whole genome of Aphis craccivora.</title>
        <authorList>
            <person name="Voronova N.V."/>
            <person name="Shulinski R.S."/>
            <person name="Bandarenka Y.V."/>
            <person name="Zhorov D.G."/>
            <person name="Warner D."/>
        </authorList>
    </citation>
    <scope>NUCLEOTIDE SEQUENCE [LARGE SCALE GENOMIC DNA]</scope>
    <source>
        <strain evidence="2">180601</strain>
        <tissue evidence="2">Whole Body</tissue>
    </source>
</reference>
<accession>A0A6G0VHV3</accession>
<feature type="domain" description="HAT C-terminal dimerisation" evidence="1">
    <location>
        <begin position="160"/>
        <end position="222"/>
    </location>
</feature>
<evidence type="ECO:0000313" key="3">
    <source>
        <dbReference type="Proteomes" id="UP000478052"/>
    </source>
</evidence>
<dbReference type="InterPro" id="IPR012337">
    <property type="entry name" value="RNaseH-like_sf"/>
</dbReference>
<dbReference type="EMBL" id="VUJU01017152">
    <property type="protein sequence ID" value="KAF0685208.1"/>
    <property type="molecule type" value="Genomic_DNA"/>
</dbReference>
<dbReference type="Proteomes" id="UP000478052">
    <property type="component" value="Unassembled WGS sequence"/>
</dbReference>
<evidence type="ECO:0000259" key="1">
    <source>
        <dbReference type="Pfam" id="PF05699"/>
    </source>
</evidence>
<proteinExistence type="predicted"/>
<protein>
    <submittedName>
        <fullName evidence="2">Zinc finger MYM-type protein 1-like</fullName>
    </submittedName>
</protein>
<dbReference type="SUPFAM" id="SSF53098">
    <property type="entry name" value="Ribonuclease H-like"/>
    <property type="match status" value="1"/>
</dbReference>
<dbReference type="GO" id="GO:0046983">
    <property type="term" value="F:protein dimerization activity"/>
    <property type="evidence" value="ECO:0007669"/>
    <property type="project" value="InterPro"/>
</dbReference>
<comment type="caution">
    <text evidence="2">The sequence shown here is derived from an EMBL/GenBank/DDBJ whole genome shotgun (WGS) entry which is preliminary data.</text>
</comment>